<dbReference type="GO" id="GO:0009279">
    <property type="term" value="C:cell outer membrane"/>
    <property type="evidence" value="ECO:0007669"/>
    <property type="project" value="UniProtKB-SubCell"/>
</dbReference>
<evidence type="ECO:0000256" key="2">
    <source>
        <dbReference type="ARBA" id="ARBA00009450"/>
    </source>
</evidence>
<dbReference type="InterPro" id="IPR049712">
    <property type="entry name" value="Poly_export"/>
</dbReference>
<sequence>MRRFSWAALLSLAMVALTACTLVPGMQYRQAALDPREPARIPDVTAITPELIESQRAAAREYEQSKVENLYQPLIEKQGDYRIGVNDVLSITIWDHPELIAPNLTYTIGQSGAVLPTVSGSSVPLAGFSVSADGYIQLPYAGQVKVAGLTESEAQRVVVKRLIPYIRNPQVTLRVGAFLSKRVYIGGEVKTPGVAAITNVPMNLPAAIGAAGGVLDTGDESRIALSRDGKVHELDLPQMVADGINPAKIILHDDDLVRILPRENYKVMVTGEVLQPKPVLMRNNGKLTLSEALGEANSVRPDTAAPNAIYVIRATADPAMPQVYQLNAKSPVAMSLAEDFELRAKDVVYVDTTGLVRWNRVISLIAPTANSVYVGERIGSY</sequence>
<keyword evidence="19" id="KW-1185">Reference proteome</keyword>
<evidence type="ECO:0000256" key="10">
    <source>
        <dbReference type="ARBA" id="ARBA00023114"/>
    </source>
</evidence>
<keyword evidence="4" id="KW-1134">Transmembrane beta strand</keyword>
<evidence type="ECO:0000259" key="17">
    <source>
        <dbReference type="Pfam" id="PF22461"/>
    </source>
</evidence>
<dbReference type="EMBL" id="CP038148">
    <property type="protein sequence ID" value="QBQ96694.1"/>
    <property type="molecule type" value="Genomic_DNA"/>
</dbReference>
<evidence type="ECO:0000256" key="6">
    <source>
        <dbReference type="ARBA" id="ARBA00022692"/>
    </source>
</evidence>
<dbReference type="PANTHER" id="PTHR33619">
    <property type="entry name" value="POLYSACCHARIDE EXPORT PROTEIN GFCE-RELATED"/>
    <property type="match status" value="1"/>
</dbReference>
<keyword evidence="7" id="KW-0732">Signal</keyword>
<keyword evidence="3" id="KW-0813">Transport</keyword>
<keyword evidence="8" id="KW-0625">Polysaccharide transport</keyword>
<dbReference type="AlphaFoldDB" id="A0A4P7CR34"/>
<dbReference type="InterPro" id="IPR040716">
    <property type="entry name" value="Wza_C"/>
</dbReference>
<dbReference type="GO" id="GO:0015288">
    <property type="term" value="F:porin activity"/>
    <property type="evidence" value="ECO:0007669"/>
    <property type="project" value="UniProtKB-KW"/>
</dbReference>
<keyword evidence="14" id="KW-0449">Lipoprotein</keyword>
<dbReference type="PANTHER" id="PTHR33619:SF3">
    <property type="entry name" value="POLYSACCHARIDE EXPORT PROTEIN GFCE-RELATED"/>
    <property type="match status" value="1"/>
</dbReference>
<dbReference type="GO" id="GO:0046930">
    <property type="term" value="C:pore complex"/>
    <property type="evidence" value="ECO:0007669"/>
    <property type="project" value="UniProtKB-KW"/>
</dbReference>
<protein>
    <submittedName>
        <fullName evidence="18">Multidrug MFS transporter</fullName>
    </submittedName>
</protein>
<evidence type="ECO:0000256" key="4">
    <source>
        <dbReference type="ARBA" id="ARBA00022452"/>
    </source>
</evidence>
<evidence type="ECO:0000256" key="7">
    <source>
        <dbReference type="ARBA" id="ARBA00022729"/>
    </source>
</evidence>
<dbReference type="InterPro" id="IPR054765">
    <property type="entry name" value="SLBB_dom"/>
</dbReference>
<name>A0A4P7CR34_9BURK</name>
<dbReference type="Gene3D" id="3.10.560.10">
    <property type="entry name" value="Outer membrane lipoprotein wza domain like"/>
    <property type="match status" value="2"/>
</dbReference>
<dbReference type="GO" id="GO:0015159">
    <property type="term" value="F:polysaccharide transmembrane transporter activity"/>
    <property type="evidence" value="ECO:0007669"/>
    <property type="project" value="InterPro"/>
</dbReference>
<keyword evidence="11" id="KW-0472">Membrane</keyword>
<gene>
    <name evidence="18" type="ORF">E1956_05570</name>
</gene>
<keyword evidence="6" id="KW-0812">Transmembrane</keyword>
<evidence type="ECO:0000256" key="9">
    <source>
        <dbReference type="ARBA" id="ARBA00023065"/>
    </source>
</evidence>
<dbReference type="Pfam" id="PF18412">
    <property type="entry name" value="Wza_C"/>
    <property type="match status" value="1"/>
</dbReference>
<dbReference type="OrthoDB" id="9815244at2"/>
<evidence type="ECO:0000256" key="11">
    <source>
        <dbReference type="ARBA" id="ARBA00023136"/>
    </source>
</evidence>
<comment type="similarity">
    <text evidence="2">Belongs to the BexD/CtrA/VexA family.</text>
</comment>
<organism evidence="18 19">
    <name type="scientific">Paraburkholderia pallida</name>
    <dbReference type="NCBI Taxonomy" id="2547399"/>
    <lineage>
        <taxon>Bacteria</taxon>
        <taxon>Pseudomonadati</taxon>
        <taxon>Pseudomonadota</taxon>
        <taxon>Betaproteobacteria</taxon>
        <taxon>Burkholderiales</taxon>
        <taxon>Burkholderiaceae</taxon>
        <taxon>Paraburkholderia</taxon>
    </lineage>
</organism>
<evidence type="ECO:0000256" key="5">
    <source>
        <dbReference type="ARBA" id="ARBA00022597"/>
    </source>
</evidence>
<evidence type="ECO:0000256" key="8">
    <source>
        <dbReference type="ARBA" id="ARBA00023047"/>
    </source>
</evidence>
<accession>A0A4P7CR34</accession>
<keyword evidence="13" id="KW-0998">Cell outer membrane</keyword>
<feature type="domain" description="Outer-membrane lipoprotein Wza C-terminal" evidence="16">
    <location>
        <begin position="354"/>
        <end position="373"/>
    </location>
</feature>
<feature type="domain" description="SLBB" evidence="17">
    <location>
        <begin position="266"/>
        <end position="350"/>
    </location>
</feature>
<evidence type="ECO:0000259" key="15">
    <source>
        <dbReference type="Pfam" id="PF02563"/>
    </source>
</evidence>
<evidence type="ECO:0000256" key="1">
    <source>
        <dbReference type="ARBA" id="ARBA00004571"/>
    </source>
</evidence>
<keyword evidence="12" id="KW-0564">Palmitate</keyword>
<dbReference type="Pfam" id="PF02563">
    <property type="entry name" value="Poly_export"/>
    <property type="match status" value="1"/>
</dbReference>
<dbReference type="GO" id="GO:0006811">
    <property type="term" value="P:monoatomic ion transport"/>
    <property type="evidence" value="ECO:0007669"/>
    <property type="project" value="UniProtKB-KW"/>
</dbReference>
<dbReference type="Gene3D" id="3.30.1950.10">
    <property type="entry name" value="wza like domain"/>
    <property type="match status" value="1"/>
</dbReference>
<dbReference type="PROSITE" id="PS51257">
    <property type="entry name" value="PROKAR_LIPOPROTEIN"/>
    <property type="match status" value="1"/>
</dbReference>
<keyword evidence="9" id="KW-0406">Ion transport</keyword>
<dbReference type="InterPro" id="IPR003715">
    <property type="entry name" value="Poly_export_N"/>
</dbReference>
<feature type="domain" description="Polysaccharide export protein N-terminal" evidence="15">
    <location>
        <begin position="77"/>
        <end position="175"/>
    </location>
</feature>
<keyword evidence="5" id="KW-0762">Sugar transport</keyword>
<evidence type="ECO:0000259" key="16">
    <source>
        <dbReference type="Pfam" id="PF18412"/>
    </source>
</evidence>
<evidence type="ECO:0000313" key="19">
    <source>
        <dbReference type="Proteomes" id="UP000295727"/>
    </source>
</evidence>
<dbReference type="Pfam" id="PF22461">
    <property type="entry name" value="SLBB_2"/>
    <property type="match status" value="2"/>
</dbReference>
<feature type="domain" description="SLBB" evidence="17">
    <location>
        <begin position="181"/>
        <end position="258"/>
    </location>
</feature>
<keyword evidence="10" id="KW-0626">Porin</keyword>
<reference evidence="18 19" key="1">
    <citation type="submission" date="2019-03" db="EMBL/GenBank/DDBJ databases">
        <title>Paraburkholderia sp. 7MH5, isolated from subtropical forest soil.</title>
        <authorList>
            <person name="Gao Z.-H."/>
            <person name="Qiu L.-H."/>
        </authorList>
    </citation>
    <scope>NUCLEOTIDE SEQUENCE [LARGE SCALE GENOMIC DNA]</scope>
    <source>
        <strain evidence="18 19">7MH5</strain>
    </source>
</reference>
<evidence type="ECO:0000256" key="3">
    <source>
        <dbReference type="ARBA" id="ARBA00022448"/>
    </source>
</evidence>
<comment type="subcellular location">
    <subcellularLocation>
        <location evidence="1">Cell outer membrane</location>
        <topology evidence="1">Multi-pass membrane protein</topology>
    </subcellularLocation>
</comment>
<evidence type="ECO:0000256" key="14">
    <source>
        <dbReference type="ARBA" id="ARBA00023288"/>
    </source>
</evidence>
<evidence type="ECO:0000256" key="13">
    <source>
        <dbReference type="ARBA" id="ARBA00023237"/>
    </source>
</evidence>
<proteinExistence type="inferred from homology"/>
<dbReference type="KEGG" id="ppai:E1956_05570"/>
<dbReference type="Proteomes" id="UP000295727">
    <property type="component" value="Chromosome 1"/>
</dbReference>
<evidence type="ECO:0000256" key="12">
    <source>
        <dbReference type="ARBA" id="ARBA00023139"/>
    </source>
</evidence>
<evidence type="ECO:0000313" key="18">
    <source>
        <dbReference type="EMBL" id="QBQ96694.1"/>
    </source>
</evidence>